<gene>
    <name evidence="2" type="ORF">EAY64_00060</name>
</gene>
<evidence type="ECO:0000259" key="1">
    <source>
        <dbReference type="Pfam" id="PF02120"/>
    </source>
</evidence>
<feature type="domain" description="Flagellar hook-length control protein-like C-terminal" evidence="1">
    <location>
        <begin position="275"/>
        <end position="348"/>
    </location>
</feature>
<dbReference type="AlphaFoldDB" id="A0A454JP63"/>
<accession>A0A454JP63</accession>
<name>A0A454JP63_9NEIS</name>
<keyword evidence="2" id="KW-0282">Flagellum</keyword>
<evidence type="ECO:0000313" key="2">
    <source>
        <dbReference type="EMBL" id="RMD02218.1"/>
    </source>
</evidence>
<protein>
    <submittedName>
        <fullName evidence="2">Flagellar hook-length control protein FliK</fullName>
    </submittedName>
</protein>
<keyword evidence="3" id="KW-1185">Reference proteome</keyword>
<organism evidence="2 3">
    <name type="scientific">Aquitalea palustris</name>
    <dbReference type="NCBI Taxonomy" id="2480983"/>
    <lineage>
        <taxon>Bacteria</taxon>
        <taxon>Pseudomonadati</taxon>
        <taxon>Pseudomonadota</taxon>
        <taxon>Betaproteobacteria</taxon>
        <taxon>Neisseriales</taxon>
        <taxon>Chromobacteriaceae</taxon>
        <taxon>Aquitalea</taxon>
    </lineage>
</organism>
<keyword evidence="2" id="KW-0966">Cell projection</keyword>
<sequence length="351" mass="37277">MIPSLPPAISTGTLAPQTVSSVRLLLEGGRALLDASVLPAKLPPLMLGEQVDAQVVDSKDNGQQLSVLIKNSLFNLIVPQGMTVSGNTLSLKVATLTPTLSFALQEQSKEMPQDGSVEVQLSPASKYLTGMLQTSKPGLPATDLSLDAATQTPANLAQNLKDNVSQSGLFYESHLKEWLDGRHNLSQVQQEPQSRLLSKLNDDLASHASSNNSTSGNTLSPRTVAPELANLVQRQLDIVENQQLQLNGYAWPGQPMQLQIQQEETQERTGSLGADEAGVWSTSLSLSLPALGGLSARVRLVGQNVQVSFVAEEDEAGGLIQQHAAQLQSGMEASGLTLANLVVKHGTVSQD</sequence>
<dbReference type="Gene3D" id="3.30.750.140">
    <property type="match status" value="1"/>
</dbReference>
<dbReference type="Pfam" id="PF02120">
    <property type="entry name" value="Flg_hook"/>
    <property type="match status" value="1"/>
</dbReference>
<dbReference type="Proteomes" id="UP000274139">
    <property type="component" value="Unassembled WGS sequence"/>
</dbReference>
<dbReference type="InterPro" id="IPR021136">
    <property type="entry name" value="Flagellar_hook_control-like_C"/>
</dbReference>
<comment type="caution">
    <text evidence="2">The sequence shown here is derived from an EMBL/GenBank/DDBJ whole genome shotgun (WGS) entry which is preliminary data.</text>
</comment>
<keyword evidence="2" id="KW-0969">Cilium</keyword>
<dbReference type="RefSeq" id="WP_103522769.1">
    <property type="nucleotide sequence ID" value="NZ_JAIZDC010000011.1"/>
</dbReference>
<dbReference type="EMBL" id="RFAR01000001">
    <property type="protein sequence ID" value="RMD02218.1"/>
    <property type="molecule type" value="Genomic_DNA"/>
</dbReference>
<reference evidence="2 3" key="1">
    <citation type="submission" date="2018-10" db="EMBL/GenBank/DDBJ databases">
        <title>Draft genome sequence of Aquitalea MWU14-2217 isolated from a wild cranberry bog in Provincetown, Massachusetts.</title>
        <authorList>
            <person name="Ebadzadsahrai G."/>
            <person name="Soby S."/>
        </authorList>
    </citation>
    <scope>NUCLEOTIDE SEQUENCE [LARGE SCALE GENOMIC DNA]</scope>
    <source>
        <strain evidence="2 3">MWU14-2217</strain>
    </source>
</reference>
<proteinExistence type="predicted"/>
<dbReference type="OrthoDB" id="5296742at2"/>
<dbReference type="InterPro" id="IPR038610">
    <property type="entry name" value="FliK-like_C_sf"/>
</dbReference>
<evidence type="ECO:0000313" key="3">
    <source>
        <dbReference type="Proteomes" id="UP000274139"/>
    </source>
</evidence>